<dbReference type="PANTHER" id="PTHR23310:SF62">
    <property type="entry name" value="ACYL-COA BINDING PROTEIN 1, ISOFORM A"/>
    <property type="match status" value="1"/>
</dbReference>
<evidence type="ECO:0000313" key="5">
    <source>
        <dbReference type="Proteomes" id="UP000009170"/>
    </source>
</evidence>
<dbReference type="Pfam" id="PF00887">
    <property type="entry name" value="ACBP"/>
    <property type="match status" value="1"/>
</dbReference>
<dbReference type="PANTHER" id="PTHR23310">
    <property type="entry name" value="ACYL-COA-BINDING PROTEIN, ACBP"/>
    <property type="match status" value="1"/>
</dbReference>
<dbReference type="InParanoid" id="A0A090M3C3"/>
<reference evidence="5" key="1">
    <citation type="journal article" date="2006" name="Proc. Natl. Acad. Sci. U.S.A.">
        <title>Genome analysis of the smallest free-living eukaryote Ostreococcus tauri unveils many unique features.</title>
        <authorList>
            <person name="Derelle E."/>
            <person name="Ferraz C."/>
            <person name="Rombauts S."/>
            <person name="Rouze P."/>
            <person name="Worden A.Z."/>
            <person name="Robbens S."/>
            <person name="Partensky F."/>
            <person name="Degroeve S."/>
            <person name="Echeynie S."/>
            <person name="Cooke R."/>
            <person name="Saeys Y."/>
            <person name="Wuyts J."/>
            <person name="Jabbari K."/>
            <person name="Bowler C."/>
            <person name="Panaud O."/>
            <person name="Piegu B."/>
            <person name="Ball S.G."/>
            <person name="Ral J.-P."/>
            <person name="Bouget F.-Y."/>
            <person name="Piganeau G."/>
            <person name="De Baets B."/>
            <person name="Picard A."/>
            <person name="Delseny M."/>
            <person name="Demaille J."/>
            <person name="Van de Peer Y."/>
            <person name="Moreau H."/>
        </authorList>
    </citation>
    <scope>NUCLEOTIDE SEQUENCE [LARGE SCALE GENOMIC DNA]</scope>
    <source>
        <strain evidence="5">OTTH 0595 / CCAP 157/2 / RCC745</strain>
    </source>
</reference>
<dbReference type="OrthoDB" id="346910at2759"/>
<comment type="caution">
    <text evidence="4">The sequence shown here is derived from an EMBL/GenBank/DDBJ whole genome shotgun (WGS) entry which is preliminary data.</text>
</comment>
<comment type="similarity">
    <text evidence="1">Belongs to the ACBP family.</text>
</comment>
<reference evidence="4 5" key="2">
    <citation type="journal article" date="2014" name="BMC Genomics">
        <title>An improved genome of the model marine alga Ostreococcus tauri unfolds by assessing Illumina de novo assemblies.</title>
        <authorList>
            <person name="Blanc-Mathieu R."/>
            <person name="Verhelst B."/>
            <person name="Derelle E."/>
            <person name="Rombauts S."/>
            <person name="Bouget F.Y."/>
            <person name="Carre I."/>
            <person name="Chateau A."/>
            <person name="Eyre-Walker A."/>
            <person name="Grimsley N."/>
            <person name="Moreau H."/>
            <person name="Piegu B."/>
            <person name="Rivals E."/>
            <person name="Schackwitz W."/>
            <person name="Van de Peer Y."/>
            <person name="Piganeau G."/>
        </authorList>
    </citation>
    <scope>NUCLEOTIDE SEQUENCE [LARGE SCALE GENOMIC DNA]</scope>
    <source>
        <strain evidence="5">OTTH 0595 / CCAP 157/2 / RCC745</strain>
    </source>
</reference>
<dbReference type="GeneID" id="34945978"/>
<feature type="domain" description="ACB" evidence="3">
    <location>
        <begin position="3"/>
        <end position="87"/>
    </location>
</feature>
<dbReference type="InterPro" id="IPR035984">
    <property type="entry name" value="Acyl-CoA-binding_sf"/>
</dbReference>
<organism evidence="4 5">
    <name type="scientific">Ostreococcus tauri</name>
    <name type="common">Marine green alga</name>
    <dbReference type="NCBI Taxonomy" id="70448"/>
    <lineage>
        <taxon>Eukaryota</taxon>
        <taxon>Viridiplantae</taxon>
        <taxon>Chlorophyta</taxon>
        <taxon>Mamiellophyceae</taxon>
        <taxon>Mamiellales</taxon>
        <taxon>Bathycoccaceae</taxon>
        <taxon>Ostreococcus</taxon>
    </lineage>
</organism>
<sequence>MATKEAFDAAAEAIKAVRETSQEEMLELYALFKQANVGDVNTTRPGMLDFKGKAKWDAWKTKEGMSKEDAMTKYVALVGELKAKYGK</sequence>
<dbReference type="SUPFAM" id="SSF47027">
    <property type="entry name" value="Acyl-CoA binding protein"/>
    <property type="match status" value="1"/>
</dbReference>
<dbReference type="RefSeq" id="XP_022839416.1">
    <property type="nucleotide sequence ID" value="XM_022983784.1"/>
</dbReference>
<dbReference type="InterPro" id="IPR000582">
    <property type="entry name" value="Acyl-CoA-binding_protein"/>
</dbReference>
<dbReference type="KEGG" id="ota:OT_ostta07g02150"/>
<dbReference type="GO" id="GO:0006631">
    <property type="term" value="P:fatty acid metabolic process"/>
    <property type="evidence" value="ECO:0007669"/>
    <property type="project" value="TreeGrafter"/>
</dbReference>
<evidence type="ECO:0000259" key="3">
    <source>
        <dbReference type="PROSITE" id="PS51228"/>
    </source>
</evidence>
<dbReference type="PROSITE" id="PS51228">
    <property type="entry name" value="ACB_2"/>
    <property type="match status" value="1"/>
</dbReference>
<proteinExistence type="inferred from homology"/>
<dbReference type="EMBL" id="CAID01000007">
    <property type="protein sequence ID" value="CEF98696.1"/>
    <property type="molecule type" value="Genomic_DNA"/>
</dbReference>
<dbReference type="FunCoup" id="A0A090M3C3">
    <property type="interactions" value="817"/>
</dbReference>
<keyword evidence="5" id="KW-1185">Reference proteome</keyword>
<keyword evidence="2" id="KW-0446">Lipid-binding</keyword>
<dbReference type="Gene3D" id="1.20.80.10">
    <property type="match status" value="1"/>
</dbReference>
<protein>
    <submittedName>
        <fullName evidence="4">FERM/acyl-CoA-binding protein, 3-helical bundle</fullName>
    </submittedName>
</protein>
<dbReference type="AlphaFoldDB" id="A0A090M3C3"/>
<evidence type="ECO:0000313" key="4">
    <source>
        <dbReference type="EMBL" id="CEF98696.1"/>
    </source>
</evidence>
<dbReference type="FunFam" id="1.20.80.10:FF:000010">
    <property type="entry name" value="Acyl-CoA-binding domain-containing protein 5"/>
    <property type="match status" value="1"/>
</dbReference>
<evidence type="ECO:0000256" key="2">
    <source>
        <dbReference type="ARBA" id="ARBA00023121"/>
    </source>
</evidence>
<dbReference type="InterPro" id="IPR014352">
    <property type="entry name" value="FERM/acyl-CoA-bd_prot_sf"/>
</dbReference>
<dbReference type="STRING" id="70448.A0A090M3C3"/>
<evidence type="ECO:0000256" key="1">
    <source>
        <dbReference type="ARBA" id="ARBA00005567"/>
    </source>
</evidence>
<accession>A0A090M3C3</accession>
<dbReference type="PRINTS" id="PR00689">
    <property type="entry name" value="ACOABINDINGP"/>
</dbReference>
<dbReference type="GO" id="GO:0000062">
    <property type="term" value="F:fatty-acyl-CoA binding"/>
    <property type="evidence" value="ECO:0007669"/>
    <property type="project" value="InterPro"/>
</dbReference>
<name>A0A090M3C3_OSTTA</name>
<dbReference type="Proteomes" id="UP000009170">
    <property type="component" value="Unassembled WGS sequence"/>
</dbReference>
<gene>
    <name evidence="4" type="ORF">OT_ostta07g02150</name>
</gene>